<evidence type="ECO:0000313" key="4">
    <source>
        <dbReference type="EMBL" id="KAK9833190.1"/>
    </source>
</evidence>
<feature type="transmembrane region" description="Helical" evidence="2">
    <location>
        <begin position="553"/>
        <end position="576"/>
    </location>
</feature>
<feature type="chain" id="PRO_5043721623" evidence="3">
    <location>
        <begin position="18"/>
        <end position="587"/>
    </location>
</feature>
<keyword evidence="2" id="KW-0472">Membrane</keyword>
<keyword evidence="3" id="KW-0732">Signal</keyword>
<keyword evidence="2" id="KW-0812">Transmembrane</keyword>
<sequence length="587" mass="60756">MTLAFLVLLLAPAGAAAALAQPGSTIPAEFPGVPAQAPQPQQYSAPSVASAPDMNYTYGSPPGVVGGLFKSNLTLPPTAYVSFKTIARGPTPKDFDSALQKYYLQNLASYLGGSPRDVVILKIDGGPTAALNTPSGPAPPGESLIHHDPASSPLGGPSISYPGPASGPLPEASVPAQATGRRSLLQDEVADPNAPTLIIWTAVTLSTSDVLKFVDAIQSNTTDILDPEDRINGPNTSFFYVSDAIYGVANPGFTPHVAAGSPIVTFQAYIDDNLHNDIKDDTGPNRDTSYLFPLVSAAVLSSILQPDLTAIQFLTVDNFGNITATLAVAFNGLPTNTASQAATAFAAKLNASASNHNRPPIATPPSFAFREAFNVNQSVADSYGGFYTPAEDSIIYNPYVGTSAGSKVAVTPNTNAVVNFTATIESYTMDTWTGVDGTSPTGQERYLYTLDTYLRTNTNPYAYAEVNMATSGSVNAPTGVVIPYSNTDPTSASDASLAVTNLKSTLTSNSAQIFDAATFGSVTASDITSSGTVDTTSPPPPPATPKKSKNKGAIAGGVIGGVVGVTILGVAGYFIYKRVTARRAYGQ</sequence>
<keyword evidence="5" id="KW-1185">Reference proteome</keyword>
<dbReference type="Proteomes" id="UP001438707">
    <property type="component" value="Unassembled WGS sequence"/>
</dbReference>
<proteinExistence type="predicted"/>
<comment type="caution">
    <text evidence="4">The sequence shown here is derived from an EMBL/GenBank/DDBJ whole genome shotgun (WGS) entry which is preliminary data.</text>
</comment>
<evidence type="ECO:0000256" key="3">
    <source>
        <dbReference type="SAM" id="SignalP"/>
    </source>
</evidence>
<evidence type="ECO:0000313" key="5">
    <source>
        <dbReference type="Proteomes" id="UP001438707"/>
    </source>
</evidence>
<gene>
    <name evidence="4" type="ORF">WJX74_009664</name>
</gene>
<organism evidence="4 5">
    <name type="scientific">Apatococcus lobatus</name>
    <dbReference type="NCBI Taxonomy" id="904363"/>
    <lineage>
        <taxon>Eukaryota</taxon>
        <taxon>Viridiplantae</taxon>
        <taxon>Chlorophyta</taxon>
        <taxon>core chlorophytes</taxon>
        <taxon>Trebouxiophyceae</taxon>
        <taxon>Chlorellales</taxon>
        <taxon>Chlorellaceae</taxon>
        <taxon>Apatococcus</taxon>
    </lineage>
</organism>
<dbReference type="AlphaFoldDB" id="A0AAW1RGG6"/>
<dbReference type="EMBL" id="JALJOS010000011">
    <property type="protein sequence ID" value="KAK9833190.1"/>
    <property type="molecule type" value="Genomic_DNA"/>
</dbReference>
<protein>
    <submittedName>
        <fullName evidence="4">Uncharacterized protein</fullName>
    </submittedName>
</protein>
<feature type="region of interest" description="Disordered" evidence="1">
    <location>
        <begin position="131"/>
        <end position="181"/>
    </location>
</feature>
<feature type="region of interest" description="Disordered" evidence="1">
    <location>
        <begin position="527"/>
        <end position="551"/>
    </location>
</feature>
<name>A0AAW1RGG6_9CHLO</name>
<evidence type="ECO:0000256" key="2">
    <source>
        <dbReference type="SAM" id="Phobius"/>
    </source>
</evidence>
<evidence type="ECO:0000256" key="1">
    <source>
        <dbReference type="SAM" id="MobiDB-lite"/>
    </source>
</evidence>
<accession>A0AAW1RGG6</accession>
<reference evidence="4 5" key="1">
    <citation type="journal article" date="2024" name="Nat. Commun.">
        <title>Phylogenomics reveals the evolutionary origins of lichenization in chlorophyte algae.</title>
        <authorList>
            <person name="Puginier C."/>
            <person name="Libourel C."/>
            <person name="Otte J."/>
            <person name="Skaloud P."/>
            <person name="Haon M."/>
            <person name="Grisel S."/>
            <person name="Petersen M."/>
            <person name="Berrin J.G."/>
            <person name="Delaux P.M."/>
            <person name="Dal Grande F."/>
            <person name="Keller J."/>
        </authorList>
    </citation>
    <scope>NUCLEOTIDE SEQUENCE [LARGE SCALE GENOMIC DNA]</scope>
    <source>
        <strain evidence="4 5">SAG 2145</strain>
    </source>
</reference>
<feature type="signal peptide" evidence="3">
    <location>
        <begin position="1"/>
        <end position="17"/>
    </location>
</feature>
<keyword evidence="2" id="KW-1133">Transmembrane helix</keyword>